<keyword evidence="1" id="KW-1133">Transmembrane helix</keyword>
<feature type="transmembrane region" description="Helical" evidence="1">
    <location>
        <begin position="15"/>
        <end position="35"/>
    </location>
</feature>
<dbReference type="InterPro" id="IPR058226">
    <property type="entry name" value="AZOBR_p60025-like"/>
</dbReference>
<protein>
    <recommendedName>
        <fullName evidence="4">Glycosyltransferase RgtA/B/C/D-like domain-containing protein</fullName>
    </recommendedName>
</protein>
<feature type="transmembrane region" description="Helical" evidence="1">
    <location>
        <begin position="121"/>
        <end position="145"/>
    </location>
</feature>
<evidence type="ECO:0000313" key="2">
    <source>
        <dbReference type="EMBL" id="MBE9255408.1"/>
    </source>
</evidence>
<dbReference type="NCBIfam" id="NF046093">
    <property type="entry name" value="AZOBR_p60025_fam"/>
    <property type="match status" value="1"/>
</dbReference>
<feature type="transmembrane region" description="Helical" evidence="1">
    <location>
        <begin position="319"/>
        <end position="340"/>
    </location>
</feature>
<name>A0ABR9VX15_9SYNC</name>
<feature type="transmembrane region" description="Helical" evidence="1">
    <location>
        <begin position="200"/>
        <end position="225"/>
    </location>
</feature>
<keyword evidence="1" id="KW-0472">Membrane</keyword>
<sequence>MAVEKIAQNIGRKDIYQAMLVALGLAIAVASYFYWAKFDGQITGFFRIGSVLPLSPLLNPAETLIYQGELGYDGQQFLTIALDPGLHNPDSIAALDHPSYRYRRILYPLLGYVLGLGNPVLIPWALVFINIVAIAVCTGLTAFYFQDQKQKTMGALAVLAIPGVWMVLFLSTADLLASIFSLGAVVCQAIFPPHQNKKWWLVPFLLALGLLTRETTLIIWLAIALTLGQKRQWRSMGVLLLSLLPLTLWLGYIHGRQLPGGSGTGNFGWPLVGIGEKFQNLIQTGLTANNLYEAFLWFLLLFTLALLVWLTLPQRRDNITLTYGGWLYGGLLLVASFYILNYYLNYSRVFLDVFLLTILAMASTPRLIRWLYTAIAGLGSVTFLLLKS</sequence>
<proteinExistence type="predicted"/>
<keyword evidence="3" id="KW-1185">Reference proteome</keyword>
<comment type="caution">
    <text evidence="2">The sequence shown here is derived from an EMBL/GenBank/DDBJ whole genome shotgun (WGS) entry which is preliminary data.</text>
</comment>
<reference evidence="2 3" key="1">
    <citation type="submission" date="2020-10" db="EMBL/GenBank/DDBJ databases">
        <authorList>
            <person name="Castelo-Branco R."/>
            <person name="Eusebio N."/>
            <person name="Adriana R."/>
            <person name="Vieira A."/>
            <person name="Brugerolle De Fraissinette N."/>
            <person name="Rezende De Castro R."/>
            <person name="Schneider M.P."/>
            <person name="Vasconcelos V."/>
            <person name="Leao P.N."/>
        </authorList>
    </citation>
    <scope>NUCLEOTIDE SEQUENCE [LARGE SCALE GENOMIC DNA]</scope>
    <source>
        <strain evidence="2 3">LEGE 00031</strain>
    </source>
</reference>
<gene>
    <name evidence="2" type="ORF">IQ217_16505</name>
</gene>
<feature type="transmembrane region" description="Helical" evidence="1">
    <location>
        <begin position="157"/>
        <end position="180"/>
    </location>
</feature>
<feature type="transmembrane region" description="Helical" evidence="1">
    <location>
        <begin position="370"/>
        <end position="386"/>
    </location>
</feature>
<keyword evidence="1" id="KW-0812">Transmembrane</keyword>
<dbReference type="Proteomes" id="UP000658720">
    <property type="component" value="Unassembled WGS sequence"/>
</dbReference>
<feature type="transmembrane region" description="Helical" evidence="1">
    <location>
        <begin position="294"/>
        <end position="312"/>
    </location>
</feature>
<evidence type="ECO:0008006" key="4">
    <source>
        <dbReference type="Google" id="ProtNLM"/>
    </source>
</evidence>
<accession>A0ABR9VX15</accession>
<dbReference type="EMBL" id="JADEVV010000062">
    <property type="protein sequence ID" value="MBE9255408.1"/>
    <property type="molecule type" value="Genomic_DNA"/>
</dbReference>
<feature type="transmembrane region" description="Helical" evidence="1">
    <location>
        <begin position="237"/>
        <end position="255"/>
    </location>
</feature>
<organism evidence="2 3">
    <name type="scientific">Synechocystis salina LEGE 00031</name>
    <dbReference type="NCBI Taxonomy" id="1828736"/>
    <lineage>
        <taxon>Bacteria</taxon>
        <taxon>Bacillati</taxon>
        <taxon>Cyanobacteriota</taxon>
        <taxon>Cyanophyceae</taxon>
        <taxon>Synechococcales</taxon>
        <taxon>Merismopediaceae</taxon>
        <taxon>Synechocystis</taxon>
    </lineage>
</organism>
<evidence type="ECO:0000256" key="1">
    <source>
        <dbReference type="SAM" id="Phobius"/>
    </source>
</evidence>
<evidence type="ECO:0000313" key="3">
    <source>
        <dbReference type="Proteomes" id="UP000658720"/>
    </source>
</evidence>